<dbReference type="AlphaFoldDB" id="A0AAF0V3M4"/>
<evidence type="ECO:0000313" key="2">
    <source>
        <dbReference type="Proteomes" id="UP001234989"/>
    </source>
</evidence>
<proteinExistence type="predicted"/>
<reference evidence="1" key="1">
    <citation type="submission" date="2023-08" db="EMBL/GenBank/DDBJ databases">
        <title>A de novo genome assembly of Solanum verrucosum Schlechtendal, a Mexican diploid species geographically isolated from the other diploid A-genome species in potato relatives.</title>
        <authorList>
            <person name="Hosaka K."/>
        </authorList>
    </citation>
    <scope>NUCLEOTIDE SEQUENCE</scope>
    <source>
        <tissue evidence="1">Young leaves</tissue>
    </source>
</reference>
<protein>
    <submittedName>
        <fullName evidence="1">Uncharacterized protein</fullName>
    </submittedName>
</protein>
<dbReference type="Proteomes" id="UP001234989">
    <property type="component" value="Chromosome 12"/>
</dbReference>
<name>A0AAF0V3M4_SOLVR</name>
<gene>
    <name evidence="1" type="ORF">MTR67_051295</name>
</gene>
<accession>A0AAF0V3M4</accession>
<evidence type="ECO:0000313" key="1">
    <source>
        <dbReference type="EMBL" id="WMV57910.1"/>
    </source>
</evidence>
<dbReference type="EMBL" id="CP133623">
    <property type="protein sequence ID" value="WMV57910.1"/>
    <property type="molecule type" value="Genomic_DNA"/>
</dbReference>
<keyword evidence="2" id="KW-1185">Reference proteome</keyword>
<organism evidence="1 2">
    <name type="scientific">Solanum verrucosum</name>
    <dbReference type="NCBI Taxonomy" id="315347"/>
    <lineage>
        <taxon>Eukaryota</taxon>
        <taxon>Viridiplantae</taxon>
        <taxon>Streptophyta</taxon>
        <taxon>Embryophyta</taxon>
        <taxon>Tracheophyta</taxon>
        <taxon>Spermatophyta</taxon>
        <taxon>Magnoliopsida</taxon>
        <taxon>eudicotyledons</taxon>
        <taxon>Gunneridae</taxon>
        <taxon>Pentapetalae</taxon>
        <taxon>asterids</taxon>
        <taxon>lamiids</taxon>
        <taxon>Solanales</taxon>
        <taxon>Solanaceae</taxon>
        <taxon>Solanoideae</taxon>
        <taxon>Solaneae</taxon>
        <taxon>Solanum</taxon>
    </lineage>
</organism>
<sequence length="155" mass="18034">MVDLEMVDFDIILGTDWLHFCYASADYRTRIIRFQFPDEPIFKWKGSSSMPIGGFITYLKAGKMISKRYIYNLVRVKDLNSRYIYNLVRIKDLNSETQTLESVPVVSEFPEVFPKTLPGVPPEGEIDFEIYLLPHTQSILIPPYIMAPSELKEFK</sequence>